<dbReference type="AlphaFoldDB" id="T0ZJE8"/>
<sequence length="212" mass="24623">MQFWNSETTDKSWAKLIELSKKHDFVLIGGWAFYLYSSLQKSRDIDLIASYESFSKLSSEYQVNKNMQLKKYEIKFDDFDIDIYVPFFSKLTVPPSDILEYYVTIVENIKVPTIEALLTLKLGAYKDRHDSLKGDKDSLDIVGLLSKVDCDVIKLAEIFNRYGLADYPSLLRTAILKFDKRLFPYLELNENSFSKLKKQLLAQVEILATKLK</sequence>
<dbReference type="InterPro" id="IPR043519">
    <property type="entry name" value="NT_sf"/>
</dbReference>
<comment type="caution">
    <text evidence="2">The sequence shown here is derived from an EMBL/GenBank/DDBJ whole genome shotgun (WGS) entry which is preliminary data.</text>
</comment>
<evidence type="ECO:0000259" key="1">
    <source>
        <dbReference type="Pfam" id="PF19502"/>
    </source>
</evidence>
<accession>T0ZJE8</accession>
<dbReference type="InterPro" id="IPR045792">
    <property type="entry name" value="DUF6036"/>
</dbReference>
<reference evidence="2" key="2">
    <citation type="journal article" date="2014" name="ISME J.">
        <title>Microbial stratification in low pH oxic and suboxic macroscopic growths along an acid mine drainage.</title>
        <authorList>
            <person name="Mendez-Garcia C."/>
            <person name="Mesa V."/>
            <person name="Sprenger R.R."/>
            <person name="Richter M."/>
            <person name="Diez M.S."/>
            <person name="Solano J."/>
            <person name="Bargiela R."/>
            <person name="Golyshina O.V."/>
            <person name="Manteca A."/>
            <person name="Ramos J.L."/>
            <person name="Gallego J.R."/>
            <person name="Llorente I."/>
            <person name="Martins Dos Santos V.A."/>
            <person name="Jensen O.N."/>
            <person name="Pelaez A.I."/>
            <person name="Sanchez J."/>
            <person name="Ferrer M."/>
        </authorList>
    </citation>
    <scope>NUCLEOTIDE SEQUENCE</scope>
</reference>
<proteinExistence type="predicted"/>
<gene>
    <name evidence="2" type="ORF">B1B_13476</name>
</gene>
<protein>
    <recommendedName>
        <fullName evidence="1">DUF6036 domain-containing protein</fullName>
    </recommendedName>
</protein>
<reference evidence="2" key="1">
    <citation type="submission" date="2013-08" db="EMBL/GenBank/DDBJ databases">
        <authorList>
            <person name="Mendez C."/>
            <person name="Richter M."/>
            <person name="Ferrer M."/>
            <person name="Sanchez J."/>
        </authorList>
    </citation>
    <scope>NUCLEOTIDE SEQUENCE</scope>
</reference>
<dbReference type="EMBL" id="AUZY01008872">
    <property type="protein sequence ID" value="EQD44562.1"/>
    <property type="molecule type" value="Genomic_DNA"/>
</dbReference>
<dbReference type="Gene3D" id="3.30.460.40">
    <property type="match status" value="1"/>
</dbReference>
<dbReference type="Pfam" id="PF19502">
    <property type="entry name" value="DUF6036"/>
    <property type="match status" value="1"/>
</dbReference>
<dbReference type="SUPFAM" id="SSF81301">
    <property type="entry name" value="Nucleotidyltransferase"/>
    <property type="match status" value="1"/>
</dbReference>
<name>T0ZJE8_9ZZZZ</name>
<organism evidence="2">
    <name type="scientific">mine drainage metagenome</name>
    <dbReference type="NCBI Taxonomy" id="410659"/>
    <lineage>
        <taxon>unclassified sequences</taxon>
        <taxon>metagenomes</taxon>
        <taxon>ecological metagenomes</taxon>
    </lineage>
</organism>
<evidence type="ECO:0000313" key="2">
    <source>
        <dbReference type="EMBL" id="EQD44562.1"/>
    </source>
</evidence>
<feature type="domain" description="DUF6036" evidence="1">
    <location>
        <begin position="12"/>
        <end position="68"/>
    </location>
</feature>